<sequence>MLSSVFMATSSIQRILELRNASIPKDNDEITITEHYSATQLVIKLAQGQLTAGQVIKAYLKRAGIAHQLTNCFTEFLKKEALDRAKYLDEEFKRRGGPVGLLHGLPISLTDMILYEAGAIFYVRTTEPQSLMHLECSSPVYGTTLNQFYRNLTSGGSTGGEDALLGLKASPMGKGTDIGGILDMGSWLRDSSRVSIPWSTINLNSKNLTVAVMWDDGVVHPHPSVTCALRETELISERENYRKLYAQIWNEREVFFNSSFDCLLAPVGSSAAPQHGTAKWRNYTSLCNFSDYPAVVFLVTTVDFVKDQVEVDYKPRNALDNENYKLYISIESYSNVSIGLQVICRRFNDEKPRFHQLCSSDFIQKNWIDHISSVESRYISIEFGYTGRLIFLTLASFCRLSNEILMSSLEIFKSTRFITAQALIKTVFEEQIDAVIQDFETSTIDSYYELFNLNQFSTQTNTLLSGLFSNLQILINIYTGGFFTAPGMYEDFTCDCDTSTWCADPLPIDDRRTNQSDPLQPRFMIPASCIETIEQYLQAPLPLTRPILPLNSSIVSRFNVSSTVNQLLSKAMTEEWEKNVSHVQYFHQCQVSSCIYSFSAKFNIIYIATTLIGLVGGLIKILRILIPRIVKFIRRRFAPPPTVVNEPNMVRRSLMEYLRTFNYFSKPLSAPNETEIKQQIISTRLYCLLLAISFIVLITYYSMERVMTSHQIKSPTFEQFIQLQIEQYSNPSFSCPCSTLAIAHEKFIQIKYDLHPFCWSEFISKGWYFYDDINWYNENYYTYDFRILKRLFFASLYSFCGVSYDHIQLSLIAFNSSLFVANKALAPQIFVTEMDKFVGPLNNRDFRIVGDAIFQTIASFCQVSLAAINDGLLEFDQTSFITVQTSPKDHLVEQTQALIDLFISTSENEFISSLQIIRDTTHANVLLSGFETTMSTEFRIPDGWSNQIGIIPKTYNMTSSCSCYNDPTCIEPIGLYTLSPNNTLIYLIPGFFIGCYIVEATLKSNLASLYNQTWIDEFRARILYDYFNSIPFITKALNASYNSQFNLTTPIYIILQKMMIESWHTQINYSAYYEQCHPIECQYSYIVKSDVLYMVTTIIGLIGGLVTILQLVVPRAVKLIRRHAFNRRQHTAVQVIPIS</sequence>
<evidence type="ECO:0000259" key="3">
    <source>
        <dbReference type="Pfam" id="PF01425"/>
    </source>
</evidence>
<evidence type="ECO:0000256" key="1">
    <source>
        <dbReference type="ARBA" id="ARBA00022801"/>
    </source>
</evidence>
<dbReference type="EMBL" id="CAJOBE010005672">
    <property type="protein sequence ID" value="CAF3981367.1"/>
    <property type="molecule type" value="Genomic_DNA"/>
</dbReference>
<feature type="transmembrane region" description="Helical" evidence="2">
    <location>
        <begin position="685"/>
        <end position="703"/>
    </location>
</feature>
<feature type="domain" description="Amidase" evidence="3">
    <location>
        <begin position="114"/>
        <end position="180"/>
    </location>
</feature>
<comment type="caution">
    <text evidence="4">The sequence shown here is derived from an EMBL/GenBank/DDBJ whole genome shotgun (WGS) entry which is preliminary data.</text>
</comment>
<dbReference type="AlphaFoldDB" id="A0A819MJ32"/>
<keyword evidence="1" id="KW-0378">Hydrolase</keyword>
<dbReference type="GO" id="GO:0016787">
    <property type="term" value="F:hydrolase activity"/>
    <property type="evidence" value="ECO:0007669"/>
    <property type="project" value="UniProtKB-KW"/>
</dbReference>
<evidence type="ECO:0000313" key="4">
    <source>
        <dbReference type="EMBL" id="CAF3981367.1"/>
    </source>
</evidence>
<gene>
    <name evidence="4" type="ORF">FNK824_LOCUS24882</name>
</gene>
<evidence type="ECO:0000256" key="2">
    <source>
        <dbReference type="SAM" id="Phobius"/>
    </source>
</evidence>
<dbReference type="InterPro" id="IPR036928">
    <property type="entry name" value="AS_sf"/>
</dbReference>
<name>A0A819MJ32_9BILA</name>
<reference evidence="4" key="1">
    <citation type="submission" date="2021-02" db="EMBL/GenBank/DDBJ databases">
        <authorList>
            <person name="Nowell W R."/>
        </authorList>
    </citation>
    <scope>NUCLEOTIDE SEQUENCE</scope>
</reference>
<dbReference type="PANTHER" id="PTHR46072">
    <property type="entry name" value="AMIDASE-RELATED-RELATED"/>
    <property type="match status" value="1"/>
</dbReference>
<proteinExistence type="predicted"/>
<keyword evidence="2" id="KW-1133">Transmembrane helix</keyword>
<feature type="transmembrane region" description="Helical" evidence="2">
    <location>
        <begin position="604"/>
        <end position="626"/>
    </location>
</feature>
<keyword evidence="2" id="KW-0472">Membrane</keyword>
<dbReference type="Proteomes" id="UP000663874">
    <property type="component" value="Unassembled WGS sequence"/>
</dbReference>
<feature type="transmembrane region" description="Helical" evidence="2">
    <location>
        <begin position="1091"/>
        <end position="1113"/>
    </location>
</feature>
<organism evidence="4 5">
    <name type="scientific">Rotaria sordida</name>
    <dbReference type="NCBI Taxonomy" id="392033"/>
    <lineage>
        <taxon>Eukaryota</taxon>
        <taxon>Metazoa</taxon>
        <taxon>Spiralia</taxon>
        <taxon>Gnathifera</taxon>
        <taxon>Rotifera</taxon>
        <taxon>Eurotatoria</taxon>
        <taxon>Bdelloidea</taxon>
        <taxon>Philodinida</taxon>
        <taxon>Philodinidae</taxon>
        <taxon>Rotaria</taxon>
    </lineage>
</organism>
<evidence type="ECO:0000313" key="5">
    <source>
        <dbReference type="Proteomes" id="UP000663874"/>
    </source>
</evidence>
<protein>
    <recommendedName>
        <fullName evidence="3">Amidase domain-containing protein</fullName>
    </recommendedName>
</protein>
<dbReference type="Gene3D" id="3.90.1300.10">
    <property type="entry name" value="Amidase signature (AS) domain"/>
    <property type="match status" value="3"/>
</dbReference>
<dbReference type="Pfam" id="PF01425">
    <property type="entry name" value="Amidase"/>
    <property type="match status" value="3"/>
</dbReference>
<dbReference type="SUPFAM" id="SSF75304">
    <property type="entry name" value="Amidase signature (AS) enzymes"/>
    <property type="match status" value="1"/>
</dbReference>
<feature type="domain" description="Amidase" evidence="3">
    <location>
        <begin position="244"/>
        <end position="350"/>
    </location>
</feature>
<accession>A0A819MJ32</accession>
<dbReference type="InterPro" id="IPR023631">
    <property type="entry name" value="Amidase_dom"/>
</dbReference>
<keyword evidence="2" id="KW-0812">Transmembrane</keyword>
<feature type="domain" description="Amidase" evidence="3">
    <location>
        <begin position="55"/>
        <end position="113"/>
    </location>
</feature>